<keyword evidence="2" id="KW-1185">Reference proteome</keyword>
<protein>
    <submittedName>
        <fullName evidence="1">Jg24683 protein</fullName>
    </submittedName>
</protein>
<dbReference type="Proteomes" id="UP000838756">
    <property type="component" value="Unassembled WGS sequence"/>
</dbReference>
<proteinExistence type="predicted"/>
<sequence>MEEKLLTQYSEQRTHTAKCSGHFGPPHHRAAVYSRIASEIGWTASEKLRNILSSKMPECLKTKVVEECVLPVITYESVARSLSGRCRELCCDWE</sequence>
<organism evidence="1 2">
    <name type="scientific">Pararge aegeria aegeria</name>
    <dbReference type="NCBI Taxonomy" id="348720"/>
    <lineage>
        <taxon>Eukaryota</taxon>
        <taxon>Metazoa</taxon>
        <taxon>Ecdysozoa</taxon>
        <taxon>Arthropoda</taxon>
        <taxon>Hexapoda</taxon>
        <taxon>Insecta</taxon>
        <taxon>Pterygota</taxon>
        <taxon>Neoptera</taxon>
        <taxon>Endopterygota</taxon>
        <taxon>Lepidoptera</taxon>
        <taxon>Glossata</taxon>
        <taxon>Ditrysia</taxon>
        <taxon>Papilionoidea</taxon>
        <taxon>Nymphalidae</taxon>
        <taxon>Satyrinae</taxon>
        <taxon>Satyrini</taxon>
        <taxon>Parargina</taxon>
        <taxon>Pararge</taxon>
    </lineage>
</organism>
<reference evidence="1" key="1">
    <citation type="submission" date="2022-03" db="EMBL/GenBank/DDBJ databases">
        <authorList>
            <person name="Lindestad O."/>
        </authorList>
    </citation>
    <scope>NUCLEOTIDE SEQUENCE</scope>
</reference>
<evidence type="ECO:0000313" key="2">
    <source>
        <dbReference type="Proteomes" id="UP000838756"/>
    </source>
</evidence>
<name>A0A8S4QQ37_9NEOP</name>
<accession>A0A8S4QQ37</accession>
<dbReference type="EMBL" id="CAKXAJ010016530">
    <property type="protein sequence ID" value="CAH2216720.1"/>
    <property type="molecule type" value="Genomic_DNA"/>
</dbReference>
<dbReference type="AlphaFoldDB" id="A0A8S4QQ37"/>
<comment type="caution">
    <text evidence="1">The sequence shown here is derived from an EMBL/GenBank/DDBJ whole genome shotgun (WGS) entry which is preliminary data.</text>
</comment>
<evidence type="ECO:0000313" key="1">
    <source>
        <dbReference type="EMBL" id="CAH2216720.1"/>
    </source>
</evidence>
<dbReference type="OrthoDB" id="407509at2759"/>
<gene>
    <name evidence="1" type="primary">jg24683</name>
    <name evidence="1" type="ORF">PAEG_LOCUS4685</name>
</gene>